<name>A0A9P1MVX6_9PELO</name>
<feature type="region of interest" description="Disordered" evidence="2">
    <location>
        <begin position="301"/>
        <end position="325"/>
    </location>
</feature>
<dbReference type="PANTHER" id="PTHR12289">
    <property type="entry name" value="METAXIN RELATED"/>
    <property type="match status" value="1"/>
</dbReference>
<evidence type="ECO:0000259" key="4">
    <source>
        <dbReference type="Pfam" id="PF17172"/>
    </source>
</evidence>
<dbReference type="SFLD" id="SFLDS00019">
    <property type="entry name" value="Glutathione_Transferase_(cytos"/>
    <property type="match status" value="1"/>
</dbReference>
<dbReference type="InterPro" id="IPR050931">
    <property type="entry name" value="Mito_Protein_Transport_Metaxin"/>
</dbReference>
<accession>A0A9P1MVX6</accession>
<dbReference type="SUPFAM" id="SSF52833">
    <property type="entry name" value="Thioredoxin-like"/>
    <property type="match status" value="1"/>
</dbReference>
<dbReference type="CDD" id="cd03080">
    <property type="entry name" value="GST_N_Metaxin_like"/>
    <property type="match status" value="1"/>
</dbReference>
<dbReference type="SFLD" id="SFLDG01180">
    <property type="entry name" value="SUF1"/>
    <property type="match status" value="1"/>
</dbReference>
<comment type="caution">
    <text evidence="5">The sequence shown here is derived from an EMBL/GenBank/DDBJ whole genome shotgun (WGS) entry which is preliminary data.</text>
</comment>
<dbReference type="AlphaFoldDB" id="A0A9P1MVX6"/>
<dbReference type="GO" id="GO:0005737">
    <property type="term" value="C:cytoplasm"/>
    <property type="evidence" value="ECO:0007669"/>
    <property type="project" value="TreeGrafter"/>
</dbReference>
<organism evidence="5 6">
    <name type="scientific">Caenorhabditis angaria</name>
    <dbReference type="NCBI Taxonomy" id="860376"/>
    <lineage>
        <taxon>Eukaryota</taxon>
        <taxon>Metazoa</taxon>
        <taxon>Ecdysozoa</taxon>
        <taxon>Nematoda</taxon>
        <taxon>Chromadorea</taxon>
        <taxon>Rhabditida</taxon>
        <taxon>Rhabditina</taxon>
        <taxon>Rhabditomorpha</taxon>
        <taxon>Rhabditoidea</taxon>
        <taxon>Rhabditidae</taxon>
        <taxon>Peloderinae</taxon>
        <taxon>Caenorhabditis</taxon>
    </lineage>
</organism>
<dbReference type="SFLD" id="SFLDG01200">
    <property type="entry name" value="SUF1.1"/>
    <property type="match status" value="1"/>
</dbReference>
<evidence type="ECO:0000313" key="6">
    <source>
        <dbReference type="Proteomes" id="UP001152747"/>
    </source>
</evidence>
<evidence type="ECO:0000313" key="5">
    <source>
        <dbReference type="EMBL" id="CAI5440783.1"/>
    </source>
</evidence>
<feature type="domain" description="Metaxin glutathione S-transferase" evidence="3">
    <location>
        <begin position="223"/>
        <end position="285"/>
    </location>
</feature>
<dbReference type="Pfam" id="PF17171">
    <property type="entry name" value="GST_C_6"/>
    <property type="match status" value="1"/>
</dbReference>
<reference evidence="5" key="1">
    <citation type="submission" date="2022-11" db="EMBL/GenBank/DDBJ databases">
        <authorList>
            <person name="Kikuchi T."/>
        </authorList>
    </citation>
    <scope>NUCLEOTIDE SEQUENCE</scope>
    <source>
        <strain evidence="5">PS1010</strain>
    </source>
</reference>
<proteinExistence type="inferred from homology"/>
<dbReference type="InterPro" id="IPR012336">
    <property type="entry name" value="Thioredoxin-like_fold"/>
</dbReference>
<dbReference type="InterPro" id="IPR036282">
    <property type="entry name" value="Glutathione-S-Trfase_C_sf"/>
</dbReference>
<dbReference type="PANTHER" id="PTHR12289:SF41">
    <property type="entry name" value="FAILED AXON CONNECTIONS-RELATED"/>
    <property type="match status" value="1"/>
</dbReference>
<protein>
    <recommendedName>
        <fullName evidence="7">Failed axon connections-like protein</fullName>
    </recommendedName>
</protein>
<comment type="similarity">
    <text evidence="1">Belongs to the FAX family.</text>
</comment>
<gene>
    <name evidence="5" type="ORF">CAMP_LOCUS3420</name>
</gene>
<feature type="domain" description="Thioredoxin-like fold" evidence="4">
    <location>
        <begin position="73"/>
        <end position="159"/>
    </location>
</feature>
<dbReference type="InterPro" id="IPR040079">
    <property type="entry name" value="Glutathione_S-Trfase"/>
</dbReference>
<sequence>MPSEAIEQLSSWIDSLPNWGKAAVAGGAALTIYIPYRFWVGQPRASPYVKDFKKDVVYLFQFPRTSVSPNSSPYCLKVETWLRMSDITYEIPKISWNVRSKEGTLPFVEYNGVEYFDSNFIIRDLDKTIDQHVSIDDHLTSEQKATTRAFEAMIEKSLSISAWVNRLENADKIMDTLNPKEFGFLGALFKMLSINSYASLLSRRIAGTDLGFHKREDRIQIGIDDLKAISNYLGNKHFLHGFKPTKVDACLFANLVQILFAPYESEHREVIRSEMKNLEDYVERIRSRFWPDWSDATKNFSTNSNWRKRPTPTKNGSSLNGKLAK</sequence>
<evidence type="ECO:0000259" key="3">
    <source>
        <dbReference type="Pfam" id="PF17171"/>
    </source>
</evidence>
<evidence type="ECO:0000256" key="2">
    <source>
        <dbReference type="SAM" id="MobiDB-lite"/>
    </source>
</evidence>
<dbReference type="InterPro" id="IPR033468">
    <property type="entry name" value="Metaxin_GST"/>
</dbReference>
<feature type="compositionally biased region" description="Polar residues" evidence="2">
    <location>
        <begin position="312"/>
        <end position="325"/>
    </location>
</feature>
<dbReference type="CDD" id="cd03193">
    <property type="entry name" value="GST_C_Metaxin"/>
    <property type="match status" value="1"/>
</dbReference>
<dbReference type="Pfam" id="PF17172">
    <property type="entry name" value="GST_N_4"/>
    <property type="match status" value="1"/>
</dbReference>
<dbReference type="SUPFAM" id="SSF47616">
    <property type="entry name" value="GST C-terminal domain-like"/>
    <property type="match status" value="1"/>
</dbReference>
<evidence type="ECO:0000256" key="1">
    <source>
        <dbReference type="ARBA" id="ARBA00006475"/>
    </source>
</evidence>
<dbReference type="OrthoDB" id="5809458at2759"/>
<dbReference type="InterPro" id="IPR036249">
    <property type="entry name" value="Thioredoxin-like_sf"/>
</dbReference>
<dbReference type="InterPro" id="IPR026928">
    <property type="entry name" value="FAX/IsoI-like"/>
</dbReference>
<evidence type="ECO:0008006" key="7">
    <source>
        <dbReference type="Google" id="ProtNLM"/>
    </source>
</evidence>
<keyword evidence="6" id="KW-1185">Reference proteome</keyword>
<dbReference type="Proteomes" id="UP001152747">
    <property type="component" value="Unassembled WGS sequence"/>
</dbReference>
<dbReference type="EMBL" id="CANHGI010000002">
    <property type="protein sequence ID" value="CAI5440783.1"/>
    <property type="molecule type" value="Genomic_DNA"/>
</dbReference>